<dbReference type="AlphaFoldDB" id="A0A4S3TSM9"/>
<comment type="caution">
    <text evidence="3">The sequence shown here is derived from an EMBL/GenBank/DDBJ whole genome shotgun (WGS) entry which is preliminary data.</text>
</comment>
<dbReference type="OrthoDB" id="105697at2157"/>
<evidence type="ECO:0000313" key="4">
    <source>
        <dbReference type="Proteomes" id="UP000318864"/>
    </source>
</evidence>
<dbReference type="InterPro" id="IPR014729">
    <property type="entry name" value="Rossmann-like_a/b/a_fold"/>
</dbReference>
<protein>
    <submittedName>
        <fullName evidence="3">Universal stress protein</fullName>
    </submittedName>
</protein>
<evidence type="ECO:0000259" key="2">
    <source>
        <dbReference type="Pfam" id="PF00582"/>
    </source>
</evidence>
<sequence length="142" mass="15428">MLSSLLVPMDDSEHAGNALEYALENHPNAEITVVHVVGVPSMMMGDAVGLSLEDDLEEAAEARAESVFERARDIAADRDREIETTVGVGHPARHVLDRADDYDAIVIGSHGSDWNRATRRYLVGNVAETVSKRAPVPVTIVR</sequence>
<dbReference type="InterPro" id="IPR006016">
    <property type="entry name" value="UspA"/>
</dbReference>
<dbReference type="RefSeq" id="WP_141462676.1">
    <property type="nucleotide sequence ID" value="NZ_RBZW01000003.1"/>
</dbReference>
<proteinExistence type="inferred from homology"/>
<dbReference type="PANTHER" id="PTHR46268">
    <property type="entry name" value="STRESS RESPONSE PROTEIN NHAX"/>
    <property type="match status" value="1"/>
</dbReference>
<reference evidence="3 4" key="1">
    <citation type="submission" date="2018-10" db="EMBL/GenBank/DDBJ databases">
        <title>Natronolimnobius sp. XQ-INN 246 isolated from Inner Mongolia Autonomous Region of China.</title>
        <authorList>
            <person name="Xue Q."/>
        </authorList>
    </citation>
    <scope>NUCLEOTIDE SEQUENCE [LARGE SCALE GENOMIC DNA]</scope>
    <source>
        <strain evidence="3 4">XQ-INN 246</strain>
    </source>
</reference>
<dbReference type="EMBL" id="RBZW01000003">
    <property type="protein sequence ID" value="THE66720.1"/>
    <property type="molecule type" value="Genomic_DNA"/>
</dbReference>
<evidence type="ECO:0000256" key="1">
    <source>
        <dbReference type="ARBA" id="ARBA00008791"/>
    </source>
</evidence>
<name>A0A4S3TSM9_9EURY</name>
<dbReference type="Gene3D" id="3.40.50.620">
    <property type="entry name" value="HUPs"/>
    <property type="match status" value="1"/>
</dbReference>
<dbReference type="CDD" id="cd00293">
    <property type="entry name" value="USP-like"/>
    <property type="match status" value="1"/>
</dbReference>
<dbReference type="Proteomes" id="UP000318864">
    <property type="component" value="Unassembled WGS sequence"/>
</dbReference>
<comment type="similarity">
    <text evidence="1">Belongs to the universal stress protein A family.</text>
</comment>
<keyword evidence="4" id="KW-1185">Reference proteome</keyword>
<evidence type="ECO:0000313" key="3">
    <source>
        <dbReference type="EMBL" id="THE66720.1"/>
    </source>
</evidence>
<gene>
    <name evidence="3" type="ORF">D8Y22_00930</name>
</gene>
<dbReference type="SUPFAM" id="SSF52402">
    <property type="entry name" value="Adenine nucleotide alpha hydrolases-like"/>
    <property type="match status" value="1"/>
</dbReference>
<dbReference type="InterPro" id="IPR006015">
    <property type="entry name" value="Universal_stress_UspA"/>
</dbReference>
<organism evidence="3 4">
    <name type="scientific">Salinadaptatus halalkaliphilus</name>
    <dbReference type="NCBI Taxonomy" id="2419781"/>
    <lineage>
        <taxon>Archaea</taxon>
        <taxon>Methanobacteriati</taxon>
        <taxon>Methanobacteriota</taxon>
        <taxon>Stenosarchaea group</taxon>
        <taxon>Halobacteria</taxon>
        <taxon>Halobacteriales</taxon>
        <taxon>Natrialbaceae</taxon>
        <taxon>Salinadaptatus</taxon>
    </lineage>
</organism>
<dbReference type="PANTHER" id="PTHR46268:SF24">
    <property type="entry name" value="UNIVERSAL STRESS PROTEIN"/>
    <property type="match status" value="1"/>
</dbReference>
<feature type="domain" description="UspA" evidence="2">
    <location>
        <begin position="3"/>
        <end position="142"/>
    </location>
</feature>
<dbReference type="Pfam" id="PF00582">
    <property type="entry name" value="Usp"/>
    <property type="match status" value="1"/>
</dbReference>
<accession>A0A4S3TSM9</accession>
<dbReference type="PRINTS" id="PR01438">
    <property type="entry name" value="UNVRSLSTRESS"/>
</dbReference>